<protein>
    <recommendedName>
        <fullName evidence="1">Halobacterial output domain-containing protein</fullName>
    </recommendedName>
</protein>
<dbReference type="RefSeq" id="WP_141464913.1">
    <property type="nucleotide sequence ID" value="NZ_RBZW01000030.1"/>
</dbReference>
<feature type="domain" description="Halobacterial output" evidence="1">
    <location>
        <begin position="32"/>
        <end position="99"/>
    </location>
</feature>
<dbReference type="Pfam" id="PF18545">
    <property type="entry name" value="HalOD1"/>
    <property type="match status" value="1"/>
</dbReference>
<sequence>MTSSTILTDSTDRFGYDPITETYHAQHDWTSDSPLSITVVGAVAAIIGKEPTEMETLHSAIDPDALDTLLSSGTEPGIQVEFEYEEQSVTVTGHGEIVVG</sequence>
<dbReference type="AlphaFoldDB" id="A0A4S3TN25"/>
<reference evidence="2 3" key="1">
    <citation type="submission" date="2018-10" db="EMBL/GenBank/DDBJ databases">
        <title>Natronolimnobius sp. XQ-INN 246 isolated from Inner Mongolia Autonomous Region of China.</title>
        <authorList>
            <person name="Xue Q."/>
        </authorList>
    </citation>
    <scope>NUCLEOTIDE SEQUENCE [LARGE SCALE GENOMIC DNA]</scope>
    <source>
        <strain evidence="2 3">XQ-INN 246</strain>
    </source>
</reference>
<dbReference type="OrthoDB" id="198810at2157"/>
<proteinExistence type="predicted"/>
<dbReference type="InterPro" id="IPR040624">
    <property type="entry name" value="HalOD1"/>
</dbReference>
<keyword evidence="3" id="KW-1185">Reference proteome</keyword>
<evidence type="ECO:0000259" key="1">
    <source>
        <dbReference type="Pfam" id="PF18545"/>
    </source>
</evidence>
<organism evidence="2 3">
    <name type="scientific">Salinadaptatus halalkaliphilus</name>
    <dbReference type="NCBI Taxonomy" id="2419781"/>
    <lineage>
        <taxon>Archaea</taxon>
        <taxon>Methanobacteriati</taxon>
        <taxon>Methanobacteriota</taxon>
        <taxon>Stenosarchaea group</taxon>
        <taxon>Halobacteria</taxon>
        <taxon>Halobacteriales</taxon>
        <taxon>Natrialbaceae</taxon>
        <taxon>Salinadaptatus</taxon>
    </lineage>
</organism>
<name>A0A4S3TN25_9EURY</name>
<evidence type="ECO:0000313" key="3">
    <source>
        <dbReference type="Proteomes" id="UP000318864"/>
    </source>
</evidence>
<evidence type="ECO:0000313" key="2">
    <source>
        <dbReference type="EMBL" id="THE64613.1"/>
    </source>
</evidence>
<comment type="caution">
    <text evidence="2">The sequence shown here is derived from an EMBL/GenBank/DDBJ whole genome shotgun (WGS) entry which is preliminary data.</text>
</comment>
<dbReference type="Proteomes" id="UP000318864">
    <property type="component" value="Unassembled WGS sequence"/>
</dbReference>
<accession>A0A4S3TN25</accession>
<dbReference type="EMBL" id="RBZW01000030">
    <property type="protein sequence ID" value="THE64613.1"/>
    <property type="molecule type" value="Genomic_DNA"/>
</dbReference>
<gene>
    <name evidence="2" type="ORF">D8Y22_11900</name>
</gene>